<keyword evidence="1" id="KW-0812">Transmembrane</keyword>
<evidence type="ECO:0000256" key="1">
    <source>
        <dbReference type="SAM" id="Phobius"/>
    </source>
</evidence>
<protein>
    <submittedName>
        <fullName evidence="2">Uncharacterized protein</fullName>
    </submittedName>
</protein>
<reference evidence="2" key="1">
    <citation type="submission" date="2018-05" db="EMBL/GenBank/DDBJ databases">
        <authorList>
            <person name="Lanie J.A."/>
            <person name="Ng W.-L."/>
            <person name="Kazmierczak K.M."/>
            <person name="Andrzejewski T.M."/>
            <person name="Davidsen T.M."/>
            <person name="Wayne K.J."/>
            <person name="Tettelin H."/>
            <person name="Glass J.I."/>
            <person name="Rusch D."/>
            <person name="Podicherti R."/>
            <person name="Tsui H.-C.T."/>
            <person name="Winkler M.E."/>
        </authorList>
    </citation>
    <scope>NUCLEOTIDE SEQUENCE</scope>
</reference>
<gene>
    <name evidence="2" type="ORF">METZ01_LOCUS100400</name>
</gene>
<dbReference type="AlphaFoldDB" id="A0A381W4T9"/>
<organism evidence="2">
    <name type="scientific">marine metagenome</name>
    <dbReference type="NCBI Taxonomy" id="408172"/>
    <lineage>
        <taxon>unclassified sequences</taxon>
        <taxon>metagenomes</taxon>
        <taxon>ecological metagenomes</taxon>
    </lineage>
</organism>
<keyword evidence="1" id="KW-1133">Transmembrane helix</keyword>
<accession>A0A381W4T9</accession>
<name>A0A381W4T9_9ZZZZ</name>
<sequence>MFLTYPFGHEFRVAEGRNVGKIETVICGWHRKIKGDAIHSNASPFIFYSIILVYFLSSLLNGVVIMTFTPDIVPETASRTA</sequence>
<dbReference type="EMBL" id="UINC01010712">
    <property type="protein sequence ID" value="SVA47546.1"/>
    <property type="molecule type" value="Genomic_DNA"/>
</dbReference>
<keyword evidence="1" id="KW-0472">Membrane</keyword>
<proteinExistence type="predicted"/>
<feature type="non-terminal residue" evidence="2">
    <location>
        <position position="81"/>
    </location>
</feature>
<evidence type="ECO:0000313" key="2">
    <source>
        <dbReference type="EMBL" id="SVA47546.1"/>
    </source>
</evidence>
<feature type="transmembrane region" description="Helical" evidence="1">
    <location>
        <begin position="45"/>
        <end position="69"/>
    </location>
</feature>